<evidence type="ECO:0000256" key="2">
    <source>
        <dbReference type="ARBA" id="ARBA00023163"/>
    </source>
</evidence>
<comment type="caution">
    <text evidence="3">Lacks conserved residue(s) required for the propagation of feature annotation.</text>
</comment>
<proteinExistence type="inferred from homology"/>
<comment type="caution">
    <text evidence="4">The sequence shown here is derived from an EMBL/GenBank/DDBJ whole genome shotgun (WGS) entry which is preliminary data.</text>
</comment>
<feature type="region of interest" description="SAW" evidence="3">
    <location>
        <begin position="30"/>
        <end position="105"/>
    </location>
</feature>
<dbReference type="Proteomes" id="UP001187471">
    <property type="component" value="Unassembled WGS sequence"/>
</dbReference>
<keyword evidence="5" id="KW-1185">Reference proteome</keyword>
<reference evidence="4" key="1">
    <citation type="submission" date="2022-12" db="EMBL/GenBank/DDBJ databases">
        <title>Draft genome assemblies for two species of Escallonia (Escalloniales).</title>
        <authorList>
            <person name="Chanderbali A."/>
            <person name="Dervinis C."/>
            <person name="Anghel I."/>
            <person name="Soltis D."/>
            <person name="Soltis P."/>
            <person name="Zapata F."/>
        </authorList>
    </citation>
    <scope>NUCLEOTIDE SEQUENCE</scope>
    <source>
        <strain evidence="4">UCBG92.1500</strain>
        <tissue evidence="4">Leaf</tissue>
    </source>
</reference>
<protein>
    <submittedName>
        <fullName evidence="4">Uncharacterized protein</fullName>
    </submittedName>
</protein>
<evidence type="ECO:0000313" key="4">
    <source>
        <dbReference type="EMBL" id="KAK2965703.1"/>
    </source>
</evidence>
<accession>A0AA88QAJ4</accession>
<dbReference type="PROSITE" id="PS50985">
    <property type="entry name" value="GRAS"/>
    <property type="match status" value="1"/>
</dbReference>
<evidence type="ECO:0000256" key="3">
    <source>
        <dbReference type="PROSITE-ProRule" id="PRU01191"/>
    </source>
</evidence>
<gene>
    <name evidence="4" type="ORF">RJ640_022230</name>
</gene>
<dbReference type="EMBL" id="JAVXUO010003188">
    <property type="protein sequence ID" value="KAK2965703.1"/>
    <property type="molecule type" value="Genomic_DNA"/>
</dbReference>
<dbReference type="InterPro" id="IPR005202">
    <property type="entry name" value="TF_GRAS"/>
</dbReference>
<organism evidence="4 5">
    <name type="scientific">Escallonia rubra</name>
    <dbReference type="NCBI Taxonomy" id="112253"/>
    <lineage>
        <taxon>Eukaryota</taxon>
        <taxon>Viridiplantae</taxon>
        <taxon>Streptophyta</taxon>
        <taxon>Embryophyta</taxon>
        <taxon>Tracheophyta</taxon>
        <taxon>Spermatophyta</taxon>
        <taxon>Magnoliopsida</taxon>
        <taxon>eudicotyledons</taxon>
        <taxon>Gunneridae</taxon>
        <taxon>Pentapetalae</taxon>
        <taxon>asterids</taxon>
        <taxon>campanulids</taxon>
        <taxon>Escalloniales</taxon>
        <taxon>Escalloniaceae</taxon>
        <taxon>Escallonia</taxon>
    </lineage>
</organism>
<keyword evidence="1" id="KW-0805">Transcription regulation</keyword>
<dbReference type="AlphaFoldDB" id="A0AA88QAJ4"/>
<name>A0AA88QAJ4_9ASTE</name>
<sequence length="154" mass="18141">MFETTTPHEDHERMMFEHKVFAKDARNVIASEGTARIERPETYKQWQAWNLRAGFRHLPLNPNIVKVRLRDQLEKSENDGQYWVEAIPSRNRIDGRPDYEDSIKSDIEVKPSLSLDRSEHGKETCSKSCQPTNNIIPYSQWSKESFYDKRVTTK</sequence>
<evidence type="ECO:0000313" key="5">
    <source>
        <dbReference type="Proteomes" id="UP001187471"/>
    </source>
</evidence>
<dbReference type="Pfam" id="PF03514">
    <property type="entry name" value="GRAS"/>
    <property type="match status" value="1"/>
</dbReference>
<comment type="similarity">
    <text evidence="3">Belongs to the GRAS family.</text>
</comment>
<evidence type="ECO:0000256" key="1">
    <source>
        <dbReference type="ARBA" id="ARBA00023015"/>
    </source>
</evidence>
<keyword evidence="2" id="KW-0804">Transcription</keyword>